<accession>A6IF54</accession>
<reference evidence="12" key="1">
    <citation type="journal article" date="2005" name="Genome Res.">
        <title>Gene and alternative splicing annotation with AIR.</title>
        <authorList>
            <person name="Florea L."/>
            <person name="Di Francesco V."/>
            <person name="Miller J."/>
            <person name="Turner R."/>
            <person name="Yao A."/>
            <person name="Harris M."/>
            <person name="Walenz B."/>
            <person name="Mobarry C."/>
            <person name="Merkulov G.V."/>
            <person name="Charlab R."/>
            <person name="Dew I."/>
            <person name="Deng Z."/>
            <person name="Istrail S."/>
            <person name="Li P."/>
            <person name="Sutton G."/>
        </authorList>
    </citation>
    <scope>NUCLEOTIDE SEQUENCE</scope>
    <source>
        <strain evidence="12">BN</strain>
    </source>
</reference>
<dbReference type="RGD" id="70946">
    <property type="gene designation" value="Pip"/>
</dbReference>
<dbReference type="InterPro" id="IPR013783">
    <property type="entry name" value="Ig-like_fold"/>
</dbReference>
<dbReference type="SUPFAM" id="SSF81296">
    <property type="entry name" value="E set domains"/>
    <property type="match status" value="1"/>
</dbReference>
<dbReference type="Proteomes" id="UP000234681">
    <property type="component" value="Chromosome 4"/>
</dbReference>
<feature type="signal peptide" evidence="11">
    <location>
        <begin position="1"/>
        <end position="26"/>
    </location>
</feature>
<dbReference type="RefSeq" id="NP_073199.2">
    <property type="nucleotide sequence ID" value="NM_022708.3"/>
</dbReference>
<dbReference type="Gene3D" id="2.60.40.10">
    <property type="entry name" value="Immunoglobulins"/>
    <property type="match status" value="1"/>
</dbReference>
<gene>
    <name evidence="12 13" type="primary">Pip</name>
    <name evidence="12" type="ORF">rCG_27851</name>
</gene>
<protein>
    <recommendedName>
        <fullName evidence="7 8">Prolactin-inducible protein homolog</fullName>
    </recommendedName>
</protein>
<organism evidence="12">
    <name type="scientific">Rattus norvegicus</name>
    <name type="common">Rat</name>
    <dbReference type="NCBI Taxonomy" id="10116"/>
    <lineage>
        <taxon>Eukaryota</taxon>
        <taxon>Metazoa</taxon>
        <taxon>Chordata</taxon>
        <taxon>Craniata</taxon>
        <taxon>Vertebrata</taxon>
        <taxon>Euteleostomi</taxon>
        <taxon>Mammalia</taxon>
        <taxon>Eutheria</taxon>
        <taxon>Euarchontoglires</taxon>
        <taxon>Glires</taxon>
        <taxon>Rodentia</taxon>
        <taxon>Myomorpha</taxon>
        <taxon>Muroidea</taxon>
        <taxon>Muridae</taxon>
        <taxon>Murinae</taxon>
        <taxon>Rattus</taxon>
    </lineage>
</organism>
<evidence type="ECO:0000256" key="3">
    <source>
        <dbReference type="ARBA" id="ARBA00022525"/>
    </source>
</evidence>
<feature type="disulfide bond" evidence="9">
    <location>
        <begin position="89"/>
        <end position="123"/>
    </location>
</feature>
<dbReference type="GeneID" id="64673"/>
<dbReference type="OrthoDB" id="9835042at2759"/>
<keyword evidence="5 9" id="KW-1015">Disulfide bond</keyword>
<dbReference type="PIRSF" id="PIRSF002572">
    <property type="entry name" value="PIP-GCDFP-15"/>
    <property type="match status" value="1"/>
</dbReference>
<dbReference type="Pfam" id="PF05326">
    <property type="entry name" value="SVA"/>
    <property type="match status" value="1"/>
</dbReference>
<dbReference type="InterPro" id="IPR014756">
    <property type="entry name" value="Ig_E-set"/>
</dbReference>
<name>A6IF54_RAT</name>
<dbReference type="EMBL" id="CH473959">
    <property type="protein sequence ID" value="EDM15494.1"/>
    <property type="molecule type" value="Genomic_DNA"/>
</dbReference>
<dbReference type="GO" id="GO:0005576">
    <property type="term" value="C:extracellular region"/>
    <property type="evidence" value="ECO:0007669"/>
    <property type="project" value="UniProtKB-SubCell"/>
</dbReference>
<dbReference type="FunFam" id="2.60.40.10:FF:001572">
    <property type="entry name" value="Prolactin-inducible protein homolog"/>
    <property type="match status" value="1"/>
</dbReference>
<feature type="disulfide bond" evidence="9">
    <location>
        <begin position="65"/>
        <end position="91"/>
    </location>
</feature>
<evidence type="ECO:0000256" key="11">
    <source>
        <dbReference type="SAM" id="SignalP"/>
    </source>
</evidence>
<evidence type="ECO:0000313" key="12">
    <source>
        <dbReference type="EMBL" id="EDM15494.1"/>
    </source>
</evidence>
<dbReference type="SMR" id="A6IF54"/>
<dbReference type="PANTHER" id="PTHR15096:SF5">
    <property type="entry name" value="PROLACTIN-INDUCIBLE PROTEIN"/>
    <property type="match status" value="1"/>
</dbReference>
<evidence type="ECO:0000256" key="7">
    <source>
        <dbReference type="ARBA" id="ARBA00068499"/>
    </source>
</evidence>
<dbReference type="KEGG" id="rno:64673"/>
<evidence type="ECO:0000313" key="13">
    <source>
        <dbReference type="RGD" id="70946"/>
    </source>
</evidence>
<keyword evidence="3 8" id="KW-0964">Secreted</keyword>
<feature type="modified residue" description="Pyrrolidone carboxylic acid" evidence="10">
    <location>
        <position position="27"/>
    </location>
</feature>
<proteinExistence type="inferred from homology"/>
<comment type="similarity">
    <text evidence="2 8">Belongs to the PIP family.</text>
</comment>
<keyword evidence="4 11" id="KW-0732">Signal</keyword>
<dbReference type="AlphaFoldDB" id="A6IF54"/>
<evidence type="ECO:0000256" key="2">
    <source>
        <dbReference type="ARBA" id="ARBA00006819"/>
    </source>
</evidence>
<evidence type="ECO:0000256" key="9">
    <source>
        <dbReference type="PIRSR" id="PIRSR002572-1"/>
    </source>
</evidence>
<evidence type="ECO:0000256" key="6">
    <source>
        <dbReference type="ARBA" id="ARBA00025932"/>
    </source>
</evidence>
<evidence type="ECO:0000256" key="1">
    <source>
        <dbReference type="ARBA" id="ARBA00004613"/>
    </source>
</evidence>
<dbReference type="InterPro" id="IPR007990">
    <property type="entry name" value="PIP"/>
</dbReference>
<feature type="chain" id="PRO_5039886924" description="Prolactin-inducible protein homolog" evidence="11">
    <location>
        <begin position="27"/>
        <end position="146"/>
    </location>
</feature>
<evidence type="ECO:0000256" key="8">
    <source>
        <dbReference type="PIRNR" id="PIRNR002572"/>
    </source>
</evidence>
<evidence type="ECO:0000256" key="10">
    <source>
        <dbReference type="PIRSR" id="PIRSR002572-2"/>
    </source>
</evidence>
<sequence>MQGLSFTSTAATFFLVLCLQLGINEGQDNETIPQPLLFQLNVPSTPDENQEVDMSLTLQTQYKECLVVKAYLISNTPVDGGFNYIQTRCICNDHPTTLYWTFVVTQTLTFRIMVDIVKDKGICPNDVAVVPISGNRYFTDRTVYVN</sequence>
<evidence type="ECO:0000256" key="5">
    <source>
        <dbReference type="ARBA" id="ARBA00023157"/>
    </source>
</evidence>
<evidence type="ECO:0000256" key="4">
    <source>
        <dbReference type="ARBA" id="ARBA00022729"/>
    </source>
</evidence>
<dbReference type="OMA" id="ECMVIKT"/>
<dbReference type="PANTHER" id="PTHR15096">
    <property type="entry name" value="PROLACTIN-INDUCIBLE PROTEIN/SEMINAL VESICLE ANTIGEN"/>
    <property type="match status" value="1"/>
</dbReference>
<dbReference type="CTD" id="5304"/>
<reference evidence="12" key="2">
    <citation type="submission" date="2005-07" db="EMBL/GenBank/DDBJ databases">
        <authorList>
            <person name="Mural R.J."/>
            <person name="Li P.W."/>
            <person name="Adams M.D."/>
            <person name="Amanatides P.G."/>
            <person name="Baden-Tillson H."/>
            <person name="Barnstead M."/>
            <person name="Chin S.H."/>
            <person name="Dew I."/>
            <person name="Evans C.A."/>
            <person name="Ferriera S."/>
            <person name="Flanigan M."/>
            <person name="Fosler C."/>
            <person name="Glodek A."/>
            <person name="Gu Z."/>
            <person name="Holt R.A."/>
            <person name="Jennings D."/>
            <person name="Kraft C.L."/>
            <person name="Lu F."/>
            <person name="Nguyen T."/>
            <person name="Nusskern D.R."/>
            <person name="Pfannkoch C.M."/>
            <person name="Sitter C."/>
            <person name="Sutton G.G."/>
            <person name="Venter J.C."/>
            <person name="Wang Z."/>
            <person name="Woodage T."/>
            <person name="Zheng X.H."/>
            <person name="Zhong F."/>
        </authorList>
    </citation>
    <scope>NUCLEOTIDE SEQUENCE</scope>
    <source>
        <strain evidence="12">BN</strain>
    </source>
</reference>
<comment type="subcellular location">
    <subcellularLocation>
        <location evidence="1 8">Secreted</location>
    </subcellularLocation>
</comment>
<comment type="subunit">
    <text evidence="6 8">Monomer. Interacts with AZGP1.</text>
</comment>